<dbReference type="Gene3D" id="1.25.40.10">
    <property type="entry name" value="Tetratricopeptide repeat domain"/>
    <property type="match status" value="1"/>
</dbReference>
<keyword evidence="3" id="KW-1185">Reference proteome</keyword>
<reference evidence="2 3" key="1">
    <citation type="submission" date="2016-10" db="EMBL/GenBank/DDBJ databases">
        <authorList>
            <person name="Varghese N."/>
            <person name="Submissions S."/>
        </authorList>
    </citation>
    <scope>NUCLEOTIDE SEQUENCE [LARGE SCALE GENOMIC DNA]</scope>
    <source>
        <strain evidence="3">YIM D21,KCTC 23444,ACCC 10710</strain>
    </source>
</reference>
<feature type="region of interest" description="Disordered" evidence="1">
    <location>
        <begin position="1"/>
        <end position="20"/>
    </location>
</feature>
<dbReference type="InterPro" id="IPR019734">
    <property type="entry name" value="TPR_rpt"/>
</dbReference>
<dbReference type="Proteomes" id="UP000325289">
    <property type="component" value="Unassembled WGS sequence"/>
</dbReference>
<protein>
    <recommendedName>
        <fullName evidence="4">Tetratricopeptide repeat-containing protein</fullName>
    </recommendedName>
</protein>
<evidence type="ECO:0008006" key="4">
    <source>
        <dbReference type="Google" id="ProtNLM"/>
    </source>
</evidence>
<evidence type="ECO:0000313" key="2">
    <source>
        <dbReference type="EMBL" id="SFD47344.1"/>
    </source>
</evidence>
<proteinExistence type="predicted"/>
<name>A0A1I1SLK3_9RHOB</name>
<dbReference type="EMBL" id="FOMS01000001">
    <property type="protein sequence ID" value="SFD47344.1"/>
    <property type="molecule type" value="Genomic_DNA"/>
</dbReference>
<dbReference type="OrthoDB" id="7861411at2"/>
<dbReference type="RefSeq" id="WP_149754035.1">
    <property type="nucleotide sequence ID" value="NZ_FOMS01000001.1"/>
</dbReference>
<gene>
    <name evidence="2" type="ORF">SAMN04515678_101226</name>
</gene>
<dbReference type="SMART" id="SM00028">
    <property type="entry name" value="TPR"/>
    <property type="match status" value="5"/>
</dbReference>
<dbReference type="SUPFAM" id="SSF48452">
    <property type="entry name" value="TPR-like"/>
    <property type="match status" value="2"/>
</dbReference>
<dbReference type="InterPro" id="IPR011990">
    <property type="entry name" value="TPR-like_helical_dom_sf"/>
</dbReference>
<evidence type="ECO:0000313" key="3">
    <source>
        <dbReference type="Proteomes" id="UP000325289"/>
    </source>
</evidence>
<accession>A0A1I1SLK3</accession>
<evidence type="ECO:0000256" key="1">
    <source>
        <dbReference type="SAM" id="MobiDB-lite"/>
    </source>
</evidence>
<sequence>MTTPSWKVDRQDGATAPTASPVHAGLINRQAWAVRWEDRKQSTDLAREVLSLRLPQGRQGPSVGLACRTLAWQAQWSGELDEAADFAAEALEILKDAPRMSVAVGDVQAVFANIYYARSRRDLARASIEAGFEAIGADEAVATRIDLLCAQAAVLRQGRHMKPAAETLLKAMSIAEGPEVARVHHDLARLFEADQAFEEAMSHAMRAVSGARAHSNRVILPYALEVLGACHRVRGAHDRARTYLAEGRAIAEADGDRRVLCQVLRQIALLEADGGQMQAALRAADRGLMIAREMTHPLLERQFLRLIAESYEALGDTDAALHAYKRLYHLLEADYE</sequence>
<dbReference type="AlphaFoldDB" id="A0A1I1SLK3"/>
<organism evidence="2 3">
    <name type="scientific">Roseivivax sediminis</name>
    <dbReference type="NCBI Taxonomy" id="936889"/>
    <lineage>
        <taxon>Bacteria</taxon>
        <taxon>Pseudomonadati</taxon>
        <taxon>Pseudomonadota</taxon>
        <taxon>Alphaproteobacteria</taxon>
        <taxon>Rhodobacterales</taxon>
        <taxon>Roseobacteraceae</taxon>
        <taxon>Roseivivax</taxon>
    </lineage>
</organism>